<dbReference type="AlphaFoldDB" id="A0A4C1TNC1"/>
<feature type="region of interest" description="Disordered" evidence="1">
    <location>
        <begin position="72"/>
        <end position="97"/>
    </location>
</feature>
<dbReference type="EMBL" id="BGZK01000068">
    <property type="protein sequence ID" value="GBP15011.1"/>
    <property type="molecule type" value="Genomic_DNA"/>
</dbReference>
<reference evidence="2 3" key="1">
    <citation type="journal article" date="2019" name="Commun. Biol.">
        <title>The bagworm genome reveals a unique fibroin gene that provides high tensile strength.</title>
        <authorList>
            <person name="Kono N."/>
            <person name="Nakamura H."/>
            <person name="Ohtoshi R."/>
            <person name="Tomita M."/>
            <person name="Numata K."/>
            <person name="Arakawa K."/>
        </authorList>
    </citation>
    <scope>NUCLEOTIDE SEQUENCE [LARGE SCALE GENOMIC DNA]</scope>
</reference>
<comment type="caution">
    <text evidence="2">The sequence shown here is derived from an EMBL/GenBank/DDBJ whole genome shotgun (WGS) entry which is preliminary data.</text>
</comment>
<gene>
    <name evidence="2" type="ORF">EVAR_6657_1</name>
</gene>
<organism evidence="2 3">
    <name type="scientific">Eumeta variegata</name>
    <name type="common">Bagworm moth</name>
    <name type="synonym">Eumeta japonica</name>
    <dbReference type="NCBI Taxonomy" id="151549"/>
    <lineage>
        <taxon>Eukaryota</taxon>
        <taxon>Metazoa</taxon>
        <taxon>Ecdysozoa</taxon>
        <taxon>Arthropoda</taxon>
        <taxon>Hexapoda</taxon>
        <taxon>Insecta</taxon>
        <taxon>Pterygota</taxon>
        <taxon>Neoptera</taxon>
        <taxon>Endopterygota</taxon>
        <taxon>Lepidoptera</taxon>
        <taxon>Glossata</taxon>
        <taxon>Ditrysia</taxon>
        <taxon>Tineoidea</taxon>
        <taxon>Psychidae</taxon>
        <taxon>Oiketicinae</taxon>
        <taxon>Eumeta</taxon>
    </lineage>
</organism>
<evidence type="ECO:0000313" key="2">
    <source>
        <dbReference type="EMBL" id="GBP15011.1"/>
    </source>
</evidence>
<evidence type="ECO:0000256" key="1">
    <source>
        <dbReference type="SAM" id="MobiDB-lite"/>
    </source>
</evidence>
<dbReference type="Proteomes" id="UP000299102">
    <property type="component" value="Unassembled WGS sequence"/>
</dbReference>
<sequence length="187" mass="20219">MLRSDRPRAHIALNRFHTTTVVFICPRNNKTYSLAAPDLKGGQLGHPPRAAVSGCAKIIMIEVKTSVASLATNQSASQPPEYAGSPPPGLSSGRDRLTQPEIANNTQDIPYFIYRADKNHIHPPTILFQIDGLEPYAFLPVQCGSGLFKTTVINNVRDRQLNLLPEAVRGGCVDLITTSSVNEAGSS</sequence>
<accession>A0A4C1TNC1</accession>
<protein>
    <submittedName>
        <fullName evidence="2">Uncharacterized protein</fullName>
    </submittedName>
</protein>
<proteinExistence type="predicted"/>
<keyword evidence="3" id="KW-1185">Reference proteome</keyword>
<name>A0A4C1TNC1_EUMVA</name>
<evidence type="ECO:0000313" key="3">
    <source>
        <dbReference type="Proteomes" id="UP000299102"/>
    </source>
</evidence>